<keyword evidence="2" id="KW-0560">Oxidoreductase</keyword>
<comment type="similarity">
    <text evidence="1 3">Belongs to the short-chain dehydrogenases/reductases (SDR) family.</text>
</comment>
<dbReference type="Pfam" id="PF00106">
    <property type="entry name" value="adh_short"/>
    <property type="match status" value="1"/>
</dbReference>
<dbReference type="SUPFAM" id="SSF51735">
    <property type="entry name" value="NAD(P)-binding Rossmann-fold domains"/>
    <property type="match status" value="1"/>
</dbReference>
<evidence type="ECO:0000256" key="2">
    <source>
        <dbReference type="ARBA" id="ARBA00023002"/>
    </source>
</evidence>
<gene>
    <name evidence="4" type="ordered locus">PCC7424_4855</name>
</gene>
<evidence type="ECO:0000313" key="4">
    <source>
        <dbReference type="EMBL" id="ACK73212.1"/>
    </source>
</evidence>
<dbReference type="EMBL" id="CP001291">
    <property type="protein sequence ID" value="ACK73212.1"/>
    <property type="molecule type" value="Genomic_DNA"/>
</dbReference>
<dbReference type="OrthoDB" id="9803333at2"/>
<dbReference type="PIRSF" id="PIRSF000126">
    <property type="entry name" value="11-beta-HSD1"/>
    <property type="match status" value="1"/>
</dbReference>
<dbReference type="AlphaFoldDB" id="B7KE94"/>
<dbReference type="PANTHER" id="PTHR44196:SF1">
    <property type="entry name" value="DEHYDROGENASE_REDUCTASE SDR FAMILY MEMBER 7B"/>
    <property type="match status" value="1"/>
</dbReference>
<accession>B7KE94</accession>
<dbReference type="PROSITE" id="PS00061">
    <property type="entry name" value="ADH_SHORT"/>
    <property type="match status" value="1"/>
</dbReference>
<dbReference type="HOGENOM" id="CLU_010194_2_1_3"/>
<dbReference type="Proteomes" id="UP000002384">
    <property type="component" value="Chromosome"/>
</dbReference>
<sequence>MTNLNQAVILLTGATGGFGQEFTRQLLKQNSRLILSDREENKLLEQTQNIQQEITTGEIIACLVADLSSPQGCQSLYNQVKTLNIPIDILINNAGIALYGRTDEVPTQKWEELMQINLLAPMRLTSLIIPDMITRQKGHIVNISSVAGWIALPGMTHYATSKYGLRGFSEGLAAETKAYNIKVSAVYPFFSRTPILQSPRYGTLAQEVQDISSDIATDPAQIIAQTLKGIRENRANIFPDAMGKRIQFLKRYSPDLLHWIVERISNKIKKHDYQ</sequence>
<dbReference type="PANTHER" id="PTHR44196">
    <property type="entry name" value="DEHYDROGENASE/REDUCTASE SDR FAMILY MEMBER 7B"/>
    <property type="match status" value="1"/>
</dbReference>
<dbReference type="CDD" id="cd05233">
    <property type="entry name" value="SDR_c"/>
    <property type="match status" value="1"/>
</dbReference>
<dbReference type="RefSeq" id="WP_015956794.1">
    <property type="nucleotide sequence ID" value="NC_011729.1"/>
</dbReference>
<reference evidence="5" key="1">
    <citation type="journal article" date="2011" name="MBio">
        <title>Novel metabolic attributes of the genus Cyanothece, comprising a group of unicellular nitrogen-fixing Cyanobacteria.</title>
        <authorList>
            <person name="Bandyopadhyay A."/>
            <person name="Elvitigala T."/>
            <person name="Welsh E."/>
            <person name="Stockel J."/>
            <person name="Liberton M."/>
            <person name="Min H."/>
            <person name="Sherman L.A."/>
            <person name="Pakrasi H.B."/>
        </authorList>
    </citation>
    <scope>NUCLEOTIDE SEQUENCE [LARGE SCALE GENOMIC DNA]</scope>
    <source>
        <strain evidence="5">PCC 7424</strain>
    </source>
</reference>
<keyword evidence="5" id="KW-1185">Reference proteome</keyword>
<dbReference type="KEGG" id="cyc:PCC7424_4855"/>
<name>B7KE94_GLOC7</name>
<dbReference type="eggNOG" id="COG0300">
    <property type="taxonomic scope" value="Bacteria"/>
</dbReference>
<evidence type="ECO:0000313" key="5">
    <source>
        <dbReference type="Proteomes" id="UP000002384"/>
    </source>
</evidence>
<dbReference type="Gene3D" id="3.40.50.720">
    <property type="entry name" value="NAD(P)-binding Rossmann-like Domain"/>
    <property type="match status" value="1"/>
</dbReference>
<dbReference type="InterPro" id="IPR002347">
    <property type="entry name" value="SDR_fam"/>
</dbReference>
<dbReference type="InterPro" id="IPR020904">
    <property type="entry name" value="Sc_DH/Rdtase_CS"/>
</dbReference>
<dbReference type="InterPro" id="IPR036291">
    <property type="entry name" value="NAD(P)-bd_dom_sf"/>
</dbReference>
<proteinExistence type="inferred from homology"/>
<evidence type="ECO:0000256" key="3">
    <source>
        <dbReference type="RuleBase" id="RU000363"/>
    </source>
</evidence>
<evidence type="ECO:0000256" key="1">
    <source>
        <dbReference type="ARBA" id="ARBA00006484"/>
    </source>
</evidence>
<dbReference type="PRINTS" id="PR00080">
    <property type="entry name" value="SDRFAMILY"/>
</dbReference>
<organism evidence="4 5">
    <name type="scientific">Gloeothece citriformis (strain PCC 7424)</name>
    <name type="common">Cyanothece sp. (strain PCC 7424)</name>
    <dbReference type="NCBI Taxonomy" id="65393"/>
    <lineage>
        <taxon>Bacteria</taxon>
        <taxon>Bacillati</taxon>
        <taxon>Cyanobacteriota</taxon>
        <taxon>Cyanophyceae</taxon>
        <taxon>Oscillatoriophycideae</taxon>
        <taxon>Chroococcales</taxon>
        <taxon>Aphanothecaceae</taxon>
        <taxon>Gloeothece</taxon>
        <taxon>Gloeothece citriformis</taxon>
    </lineage>
</organism>
<dbReference type="GO" id="GO:0016020">
    <property type="term" value="C:membrane"/>
    <property type="evidence" value="ECO:0007669"/>
    <property type="project" value="TreeGrafter"/>
</dbReference>
<dbReference type="PRINTS" id="PR00081">
    <property type="entry name" value="GDHRDH"/>
</dbReference>
<protein>
    <submittedName>
        <fullName evidence="4">Short-chain dehydrogenase/reductase SDR</fullName>
    </submittedName>
</protein>
<dbReference type="GO" id="GO:0016491">
    <property type="term" value="F:oxidoreductase activity"/>
    <property type="evidence" value="ECO:0007669"/>
    <property type="project" value="UniProtKB-KW"/>
</dbReference>
<dbReference type="STRING" id="65393.PCC7424_4855"/>